<dbReference type="Proteomes" id="UP000238308">
    <property type="component" value="Unassembled WGS sequence"/>
</dbReference>
<protein>
    <submittedName>
        <fullName evidence="2">D-sedoheptulose 7-phosphate isomerase</fullName>
    </submittedName>
</protein>
<dbReference type="OrthoDB" id="9810929at2"/>
<dbReference type="InterPro" id="IPR046348">
    <property type="entry name" value="SIS_dom_sf"/>
</dbReference>
<reference evidence="2 3" key="1">
    <citation type="submission" date="2018-03" db="EMBL/GenBank/DDBJ databases">
        <title>Genomic Encyclopedia of Type Strains, Phase III (KMG-III): the genomes of soil and plant-associated and newly described type strains.</title>
        <authorList>
            <person name="Whitman W."/>
        </authorList>
    </citation>
    <scope>NUCLEOTIDE SEQUENCE [LARGE SCALE GENOMIC DNA]</scope>
    <source>
        <strain evidence="2 3">MWH-P2sevCIIIb</strain>
    </source>
</reference>
<dbReference type="AlphaFoldDB" id="A0A2T0XCE6"/>
<dbReference type="InterPro" id="IPR035461">
    <property type="entry name" value="GmhA/DiaA"/>
</dbReference>
<comment type="caution">
    <text evidence="2">The sequence shown here is derived from an EMBL/GenBank/DDBJ whole genome shotgun (WGS) entry which is preliminary data.</text>
</comment>
<dbReference type="CDD" id="cd05006">
    <property type="entry name" value="SIS_GmhA"/>
    <property type="match status" value="1"/>
</dbReference>
<feature type="domain" description="SIS" evidence="1">
    <location>
        <begin position="36"/>
        <end position="196"/>
    </location>
</feature>
<name>A0A2T0XCE6_9BURK</name>
<dbReference type="InterPro" id="IPR050099">
    <property type="entry name" value="SIS_GmhA/DiaA_subfam"/>
</dbReference>
<dbReference type="Gene3D" id="3.40.50.10490">
    <property type="entry name" value="Glucose-6-phosphate isomerase like protein, domain 1"/>
    <property type="match status" value="1"/>
</dbReference>
<keyword evidence="2" id="KW-0413">Isomerase</keyword>
<dbReference type="SUPFAM" id="SSF53697">
    <property type="entry name" value="SIS domain"/>
    <property type="match status" value="1"/>
</dbReference>
<dbReference type="PROSITE" id="PS51464">
    <property type="entry name" value="SIS"/>
    <property type="match status" value="1"/>
</dbReference>
<dbReference type="PANTHER" id="PTHR30390:SF8">
    <property type="entry name" value="SUGAR ISOMERASE (SIS)"/>
    <property type="match status" value="1"/>
</dbReference>
<keyword evidence="3" id="KW-1185">Reference proteome</keyword>
<accession>A0A2T0XCE6</accession>
<evidence type="ECO:0000259" key="1">
    <source>
        <dbReference type="PROSITE" id="PS51464"/>
    </source>
</evidence>
<sequence length="197" mass="21033">MQTSPANNLSTDLFIDYSKRLAATLLNADWSPVSHLASEMLRCWRSGCQVFICGNGGSAGNAIHLANDFLYGIAKKTGAGMRITALSANAAVITCLANDVGYHAIYSEQLAVLGNKGDLLIVLSGSGNSPNILEALKTAKEKLMSSCAILGYSGGQAKNLADIVLHFPVDDMQIAEDLQLVVGHMLMQYLYAHKDEI</sequence>
<dbReference type="GO" id="GO:0097367">
    <property type="term" value="F:carbohydrate derivative binding"/>
    <property type="evidence" value="ECO:0007669"/>
    <property type="project" value="InterPro"/>
</dbReference>
<dbReference type="RefSeq" id="WP_106228637.1">
    <property type="nucleotide sequence ID" value="NZ_PVTV01000017.1"/>
</dbReference>
<dbReference type="EMBL" id="PVTV01000017">
    <property type="protein sequence ID" value="PRY96577.1"/>
    <property type="molecule type" value="Genomic_DNA"/>
</dbReference>
<organism evidence="2 3">
    <name type="scientific">Jezberella montanilacus</name>
    <dbReference type="NCBI Taxonomy" id="323426"/>
    <lineage>
        <taxon>Bacteria</taxon>
        <taxon>Pseudomonadati</taxon>
        <taxon>Pseudomonadota</taxon>
        <taxon>Betaproteobacteria</taxon>
        <taxon>Burkholderiales</taxon>
        <taxon>Alcaligenaceae</taxon>
        <taxon>Jezberella</taxon>
    </lineage>
</organism>
<evidence type="ECO:0000313" key="3">
    <source>
        <dbReference type="Proteomes" id="UP000238308"/>
    </source>
</evidence>
<dbReference type="Pfam" id="PF13580">
    <property type="entry name" value="SIS_2"/>
    <property type="match status" value="1"/>
</dbReference>
<dbReference type="InterPro" id="IPR001347">
    <property type="entry name" value="SIS_dom"/>
</dbReference>
<dbReference type="PANTHER" id="PTHR30390">
    <property type="entry name" value="SEDOHEPTULOSE 7-PHOSPHATE ISOMERASE / DNAA INITIATOR-ASSOCIATING FACTOR FOR REPLICATION INITIATION"/>
    <property type="match status" value="1"/>
</dbReference>
<proteinExistence type="predicted"/>
<gene>
    <name evidence="2" type="ORF">BCM14_2818</name>
</gene>
<evidence type="ECO:0000313" key="2">
    <source>
        <dbReference type="EMBL" id="PRY96577.1"/>
    </source>
</evidence>
<dbReference type="GO" id="GO:0016853">
    <property type="term" value="F:isomerase activity"/>
    <property type="evidence" value="ECO:0007669"/>
    <property type="project" value="UniProtKB-KW"/>
</dbReference>
<dbReference type="GO" id="GO:1901135">
    <property type="term" value="P:carbohydrate derivative metabolic process"/>
    <property type="evidence" value="ECO:0007669"/>
    <property type="project" value="InterPro"/>
</dbReference>